<evidence type="ECO:0000256" key="1">
    <source>
        <dbReference type="SAM" id="Phobius"/>
    </source>
</evidence>
<keyword evidence="1" id="KW-0472">Membrane</keyword>
<accession>F4WCV3</accession>
<protein>
    <submittedName>
        <fullName evidence="2">Uncharacterized protein</fullName>
    </submittedName>
</protein>
<dbReference type="EMBL" id="GL888074">
    <property type="protein sequence ID" value="EGI67934.1"/>
    <property type="molecule type" value="Genomic_DNA"/>
</dbReference>
<reference evidence="2" key="1">
    <citation type="submission" date="2011-02" db="EMBL/GenBank/DDBJ databases">
        <title>The genome of the leaf-cutting ant Acromyrmex echinatior suggests key adaptations to social evolution and fungus farming.</title>
        <authorList>
            <person name="Nygaard S."/>
            <person name="Zhang G."/>
        </authorList>
    </citation>
    <scope>NUCLEOTIDE SEQUENCE</scope>
</reference>
<gene>
    <name evidence="2" type="ORF">G5I_03386</name>
</gene>
<keyword evidence="3" id="KW-1185">Reference proteome</keyword>
<keyword evidence="1" id="KW-1133">Transmembrane helix</keyword>
<evidence type="ECO:0000313" key="3">
    <source>
        <dbReference type="Proteomes" id="UP000007755"/>
    </source>
</evidence>
<proteinExistence type="predicted"/>
<name>F4WCV3_ACREC</name>
<evidence type="ECO:0000313" key="2">
    <source>
        <dbReference type="EMBL" id="EGI67934.1"/>
    </source>
</evidence>
<keyword evidence="1" id="KW-0812">Transmembrane</keyword>
<organism evidence="3">
    <name type="scientific">Acromyrmex echinatior</name>
    <name type="common">Panamanian leafcutter ant</name>
    <name type="synonym">Acromyrmex octospinosus echinatior</name>
    <dbReference type="NCBI Taxonomy" id="103372"/>
    <lineage>
        <taxon>Eukaryota</taxon>
        <taxon>Metazoa</taxon>
        <taxon>Ecdysozoa</taxon>
        <taxon>Arthropoda</taxon>
        <taxon>Hexapoda</taxon>
        <taxon>Insecta</taxon>
        <taxon>Pterygota</taxon>
        <taxon>Neoptera</taxon>
        <taxon>Endopterygota</taxon>
        <taxon>Hymenoptera</taxon>
        <taxon>Apocrita</taxon>
        <taxon>Aculeata</taxon>
        <taxon>Formicoidea</taxon>
        <taxon>Formicidae</taxon>
        <taxon>Myrmicinae</taxon>
        <taxon>Acromyrmex</taxon>
    </lineage>
</organism>
<dbReference type="AlphaFoldDB" id="F4WCV3"/>
<sequence>MRQKDGVVWIWQAVCQCPATLPCCSRLCFLAAENTIRQSDLCAACQTAKTEYRNYSARDSILYSKDILANVFIYPLVDMIYSSIYLIYLVMVFITYPVLLMNERNLHEILRNTVLPHDYHIFRPPTHVTGISYDTYEKGAAFREGQSSDWSSGMRRSRYCEENEVDTAPKPRAHNCRYREEKRRTRAKIT</sequence>
<dbReference type="Proteomes" id="UP000007755">
    <property type="component" value="Unassembled WGS sequence"/>
</dbReference>
<feature type="transmembrane region" description="Helical" evidence="1">
    <location>
        <begin position="80"/>
        <end position="101"/>
    </location>
</feature>
<dbReference type="InParanoid" id="F4WCV3"/>